<evidence type="ECO:0008006" key="4">
    <source>
        <dbReference type="Google" id="ProtNLM"/>
    </source>
</evidence>
<dbReference type="KEGG" id="prn:BW723_11120"/>
<protein>
    <recommendedName>
        <fullName evidence="4">DUF2878 domain-containing protein</fullName>
    </recommendedName>
</protein>
<keyword evidence="1" id="KW-0812">Transmembrane</keyword>
<accession>A0A1B8TQ37</accession>
<feature type="transmembrane region" description="Helical" evidence="1">
    <location>
        <begin position="132"/>
        <end position="158"/>
    </location>
</feature>
<dbReference type="EMBL" id="LSFL01000042">
    <property type="protein sequence ID" value="OBY61682.1"/>
    <property type="molecule type" value="Genomic_DNA"/>
</dbReference>
<comment type="caution">
    <text evidence="2">The sequence shown here is derived from an EMBL/GenBank/DDBJ whole genome shotgun (WGS) entry which is preliminary data.</text>
</comment>
<feature type="transmembrane region" description="Helical" evidence="1">
    <location>
        <begin position="61"/>
        <end position="84"/>
    </location>
</feature>
<organism evidence="2 3">
    <name type="scientific">Polaribacter reichenbachii</name>
    <dbReference type="NCBI Taxonomy" id="996801"/>
    <lineage>
        <taxon>Bacteria</taxon>
        <taxon>Pseudomonadati</taxon>
        <taxon>Bacteroidota</taxon>
        <taxon>Flavobacteriia</taxon>
        <taxon>Flavobacteriales</taxon>
        <taxon>Flavobacteriaceae</taxon>
    </lineage>
</organism>
<proteinExistence type="predicted"/>
<reference evidence="3" key="1">
    <citation type="submission" date="2016-02" db="EMBL/GenBank/DDBJ databases">
        <title>Paenibacillus sp. LPB0068, isolated from Crassostrea gigas.</title>
        <authorList>
            <person name="Shin S.-K."/>
            <person name="Yi H."/>
        </authorList>
    </citation>
    <scope>NUCLEOTIDE SEQUENCE [LARGE SCALE GENOMIC DNA]</scope>
    <source>
        <strain evidence="3">KCTC 23969</strain>
    </source>
</reference>
<keyword evidence="1" id="KW-1133">Transmembrane helix</keyword>
<feature type="transmembrane region" description="Helical" evidence="1">
    <location>
        <begin position="164"/>
        <end position="185"/>
    </location>
</feature>
<gene>
    <name evidence="2" type="ORF">LPB301_16645</name>
</gene>
<evidence type="ECO:0000313" key="3">
    <source>
        <dbReference type="Proteomes" id="UP000092612"/>
    </source>
</evidence>
<dbReference type="OrthoDB" id="1200103at2"/>
<evidence type="ECO:0000313" key="2">
    <source>
        <dbReference type="EMBL" id="OBY61682.1"/>
    </source>
</evidence>
<dbReference type="AlphaFoldDB" id="A0A1B8TQ37"/>
<keyword evidence="1" id="KW-0472">Membrane</keyword>
<name>A0A1B8TQ37_9FLAO</name>
<dbReference type="STRING" id="996801.BW723_11120"/>
<feature type="transmembrane region" description="Helical" evidence="1">
    <location>
        <begin position="96"/>
        <end position="112"/>
    </location>
</feature>
<dbReference type="RefSeq" id="WP_068364865.1">
    <property type="nucleotide sequence ID" value="NZ_CP019337.1"/>
</dbReference>
<dbReference type="Proteomes" id="UP000092612">
    <property type="component" value="Unassembled WGS sequence"/>
</dbReference>
<evidence type="ECO:0000256" key="1">
    <source>
        <dbReference type="SAM" id="Phobius"/>
    </source>
</evidence>
<keyword evidence="3" id="KW-1185">Reference proteome</keyword>
<sequence>MITNKKKFYTEILKALLKLIIAGVLIGVLKQYDLIIAILLILKIIHNIYKEIIQPKTDKNWLLLAGMLLTGFGGVVGETWGVANGYWEYHEVSRDIPLWVPFAWMLAFHYLYKLERNIIPYLKNQTQKNKIVLAIILALILPAFGEVITILLGVWTYYWPYQLFGVPLYAFLCLLFVHMLVYTILHYACKKYKINDIVYN</sequence>